<dbReference type="Proteomes" id="UP000184267">
    <property type="component" value="Unassembled WGS sequence"/>
</dbReference>
<accession>A0A1M2V7B3</accession>
<feature type="region of interest" description="Disordered" evidence="1">
    <location>
        <begin position="40"/>
        <end position="74"/>
    </location>
</feature>
<dbReference type="AlphaFoldDB" id="A0A1M2V7B3"/>
<feature type="region of interest" description="Disordered" evidence="1">
    <location>
        <begin position="108"/>
        <end position="198"/>
    </location>
</feature>
<feature type="region of interest" description="Disordered" evidence="1">
    <location>
        <begin position="279"/>
        <end position="314"/>
    </location>
</feature>
<evidence type="ECO:0000313" key="3">
    <source>
        <dbReference type="EMBL" id="OJT03386.1"/>
    </source>
</evidence>
<keyword evidence="2" id="KW-0472">Membrane</keyword>
<reference evidence="3 4" key="1">
    <citation type="submission" date="2016-10" db="EMBL/GenBank/DDBJ databases">
        <title>Genome sequence of the basidiomycete white-rot fungus Trametes pubescens.</title>
        <authorList>
            <person name="Makela M.R."/>
            <person name="Granchi Z."/>
            <person name="Peng M."/>
            <person name="De Vries R.P."/>
            <person name="Grigoriev I."/>
            <person name="Riley R."/>
            <person name="Hilden K."/>
        </authorList>
    </citation>
    <scope>NUCLEOTIDE SEQUENCE [LARGE SCALE GENOMIC DNA]</scope>
    <source>
        <strain evidence="3 4">FBCC735</strain>
    </source>
</reference>
<keyword evidence="2" id="KW-0812">Transmembrane</keyword>
<organism evidence="3 4">
    <name type="scientific">Trametes pubescens</name>
    <name type="common">White-rot fungus</name>
    <dbReference type="NCBI Taxonomy" id="154538"/>
    <lineage>
        <taxon>Eukaryota</taxon>
        <taxon>Fungi</taxon>
        <taxon>Dikarya</taxon>
        <taxon>Basidiomycota</taxon>
        <taxon>Agaricomycotina</taxon>
        <taxon>Agaricomycetes</taxon>
        <taxon>Polyporales</taxon>
        <taxon>Polyporaceae</taxon>
        <taxon>Trametes</taxon>
    </lineage>
</organism>
<keyword evidence="2" id="KW-1133">Transmembrane helix</keyword>
<name>A0A1M2V7B3_TRAPU</name>
<feature type="compositionally biased region" description="Polar residues" evidence="1">
    <location>
        <begin position="40"/>
        <end position="60"/>
    </location>
</feature>
<feature type="compositionally biased region" description="Basic residues" evidence="1">
    <location>
        <begin position="122"/>
        <end position="136"/>
    </location>
</feature>
<feature type="transmembrane region" description="Helical" evidence="2">
    <location>
        <begin position="202"/>
        <end position="223"/>
    </location>
</feature>
<comment type="caution">
    <text evidence="3">The sequence shown here is derived from an EMBL/GenBank/DDBJ whole genome shotgun (WGS) entry which is preliminary data.</text>
</comment>
<evidence type="ECO:0000313" key="4">
    <source>
        <dbReference type="Proteomes" id="UP000184267"/>
    </source>
</evidence>
<feature type="compositionally biased region" description="Basic residues" evidence="1">
    <location>
        <begin position="187"/>
        <end position="197"/>
    </location>
</feature>
<evidence type="ECO:0000256" key="2">
    <source>
        <dbReference type="SAM" id="Phobius"/>
    </source>
</evidence>
<dbReference type="OrthoDB" id="2756861at2759"/>
<protein>
    <submittedName>
        <fullName evidence="3">Uncharacterized protein</fullName>
    </submittedName>
</protein>
<gene>
    <name evidence="3" type="ORF">TRAPUB_6055</name>
</gene>
<evidence type="ECO:0000256" key="1">
    <source>
        <dbReference type="SAM" id="MobiDB-lite"/>
    </source>
</evidence>
<sequence>MKIKKRRKRNHLAVDPCLGFYPEISCSPAPTHVTYAQATTATVPPSSAQGIPSSEASTNVEAADAPVSPTQIHAPAEIGLTGASDGEVALDSDTRIDSPPGASIEAITVETFSRRAASPTKHYGHQRARKRKRAKRAQPNSQDTYRPSSDPHDSDHELPSSEPPRKRSSKDISWTSDEDEDAPIPKRPAKRRRRPLKKVQSLAARLLIAGAATGVDMVGGPLLPTSKAHISTRRPIPLVPNHRLPSPPPDSKDMRRHFVDPRTAPLLCRASFQFGASATDVSSMPGKRGARPVTAWKPGGHEASSHRDNKPCKPVLTRTERLVTVPLVLAPAVRGVVKDTRR</sequence>
<feature type="region of interest" description="Disordered" evidence="1">
    <location>
        <begin position="236"/>
        <end position="255"/>
    </location>
</feature>
<feature type="compositionally biased region" description="Basic and acidic residues" evidence="1">
    <location>
        <begin position="149"/>
        <end position="165"/>
    </location>
</feature>
<keyword evidence="4" id="KW-1185">Reference proteome</keyword>
<feature type="compositionally biased region" description="Basic and acidic residues" evidence="1">
    <location>
        <begin position="299"/>
        <end position="311"/>
    </location>
</feature>
<proteinExistence type="predicted"/>
<feature type="compositionally biased region" description="Polar residues" evidence="1">
    <location>
        <begin position="138"/>
        <end position="147"/>
    </location>
</feature>
<dbReference type="EMBL" id="MNAD01001618">
    <property type="protein sequence ID" value="OJT03386.1"/>
    <property type="molecule type" value="Genomic_DNA"/>
</dbReference>